<name>A0ABV0XWB6_9TELE</name>
<sequence length="116" mass="13462">MLNENRKMYEPCSTFPHQSPAAVHKHPHIFFHQSDFHGTIPDPIISESNQHSRVVIGSCHEVSNQSPFLSRRNEQFLLVGFLCHCFRIWARTGSDIRLWSDFGRLQKSLCGKHSEF</sequence>
<organism evidence="1 2">
    <name type="scientific">Ameca splendens</name>
    <dbReference type="NCBI Taxonomy" id="208324"/>
    <lineage>
        <taxon>Eukaryota</taxon>
        <taxon>Metazoa</taxon>
        <taxon>Chordata</taxon>
        <taxon>Craniata</taxon>
        <taxon>Vertebrata</taxon>
        <taxon>Euteleostomi</taxon>
        <taxon>Actinopterygii</taxon>
        <taxon>Neopterygii</taxon>
        <taxon>Teleostei</taxon>
        <taxon>Neoteleostei</taxon>
        <taxon>Acanthomorphata</taxon>
        <taxon>Ovalentaria</taxon>
        <taxon>Atherinomorphae</taxon>
        <taxon>Cyprinodontiformes</taxon>
        <taxon>Goodeidae</taxon>
        <taxon>Ameca</taxon>
    </lineage>
</organism>
<evidence type="ECO:0000313" key="1">
    <source>
        <dbReference type="EMBL" id="MEQ2285772.1"/>
    </source>
</evidence>
<dbReference type="Proteomes" id="UP001469553">
    <property type="component" value="Unassembled WGS sequence"/>
</dbReference>
<reference evidence="1 2" key="1">
    <citation type="submission" date="2021-06" db="EMBL/GenBank/DDBJ databases">
        <authorList>
            <person name="Palmer J.M."/>
        </authorList>
    </citation>
    <scope>NUCLEOTIDE SEQUENCE [LARGE SCALE GENOMIC DNA]</scope>
    <source>
        <strain evidence="1 2">AS_MEX2019</strain>
        <tissue evidence="1">Muscle</tissue>
    </source>
</reference>
<protein>
    <submittedName>
        <fullName evidence="1">Uncharacterized protein</fullName>
    </submittedName>
</protein>
<comment type="caution">
    <text evidence="1">The sequence shown here is derived from an EMBL/GenBank/DDBJ whole genome shotgun (WGS) entry which is preliminary data.</text>
</comment>
<proteinExistence type="predicted"/>
<dbReference type="EMBL" id="JAHRIP010014608">
    <property type="protein sequence ID" value="MEQ2285772.1"/>
    <property type="molecule type" value="Genomic_DNA"/>
</dbReference>
<keyword evidence="2" id="KW-1185">Reference proteome</keyword>
<evidence type="ECO:0000313" key="2">
    <source>
        <dbReference type="Proteomes" id="UP001469553"/>
    </source>
</evidence>
<accession>A0ABV0XWB6</accession>
<gene>
    <name evidence="1" type="ORF">AMECASPLE_035275</name>
</gene>